<dbReference type="GO" id="GO:0006302">
    <property type="term" value="P:double-strand break repair"/>
    <property type="evidence" value="ECO:0007669"/>
    <property type="project" value="InterPro"/>
</dbReference>
<dbReference type="Gene3D" id="3.40.50.300">
    <property type="entry name" value="P-loop containing nucleotide triphosphate hydrolases"/>
    <property type="match status" value="2"/>
</dbReference>
<dbReference type="EMBL" id="BMDT01000010">
    <property type="protein sequence ID" value="GGI66340.1"/>
    <property type="molecule type" value="Genomic_DNA"/>
</dbReference>
<evidence type="ECO:0000256" key="1">
    <source>
        <dbReference type="ARBA" id="ARBA00006930"/>
    </source>
</evidence>
<dbReference type="InterPro" id="IPR038729">
    <property type="entry name" value="Rad50/SbcC_AAA"/>
</dbReference>
<sequence>MQPRTLVLQNFGPFIHETIDFSLFEDGGLFLISGKTGAGKTTIFDSMTYALFGETSGQQRSGKEMRSLFASPDEVTKVAFTFEYQGLFYEVERTPEQTLRKKRGEGTTNQASKVVLTIFDREMKEQRQLTKRTEVDTFIKDLLQLDAKQFFQVMLLPQGEFRNFLIASSADKEKLLRNLFGTALYQRLTDWLSELFKNKNKELDKKQQQMQALGENFIWLDQKIESPTLQEQLTHWQNELAAFAVAIEQNEKIAQNLKAEVSISEKAFYEGQQLVEQKKAYDERVKAFKDLEQQQSMIDQLRAEVIFLSQLEKDQPLLVQVDQTRQQLRTEKKAVDELKQALSEVEIRLKEWQDHRAFHEQEVLRLKDLHLANERFTRLLPLTEQVTQLETEIATSQQAISTFKQSAESLTQQLEQVKIDLDQLNEQLEEKEQLQQEELLLTSLENQVERWNETTQEITKIKQSQAETKALFEEAQQLLAKKEAKATAQEQVFKQVQSEYAKLQIEIWRQKLLPGEPCQICGSLEHPYLEATSHLLEDATPVTQEQVEQEEILWQQLKEQVIKQQMAMQKLSLASETLLEQSTKQAQIQLELSQTIQTRLPFTAEQTPQMAFEARQLDFQQAVARFEQLEQQVANCQITQADLLEKQVVNLAQQQQAAADYLQQQTRLESLLEQVEGLTRAEVLAQQAQTQTQITELETSITEYEQQGQGLQHQQVTYTERLAAKQAQVTTLGQQLVEQEQAVEAICAHYGQTVDEAMLRQRLVELVDLPQQVAQVTAYDQQHQFLSQRLAEEAKFATLVLPDMVHLEEKYQSDQAKAEEHQQLYFQQLSDYKRNQSLLAELEQHWQANQIALEELAQLQQLAETMKGSNSERLSIERYVLQSFLVEVLEVANQRLSKLTRNRYQFLLAEDKGSYRNSTGLEINIYDDNAGTSRRAQTLSGGESFIAALALALSLADVIQQRSGGIAIEALFIDEGFGSLDEESLEMAMQALEMIEQEGRLIGIISHVSELKHRVLQQLIVETNGSGQSHTNIKIG</sequence>
<dbReference type="PANTHER" id="PTHR32114:SF2">
    <property type="entry name" value="ABC TRANSPORTER ABCH.3"/>
    <property type="match status" value="1"/>
</dbReference>
<evidence type="ECO:0000259" key="5">
    <source>
        <dbReference type="Pfam" id="PF13476"/>
    </source>
</evidence>
<dbReference type="InterPro" id="IPR027417">
    <property type="entry name" value="P-loop_NTPase"/>
</dbReference>
<comment type="caution">
    <text evidence="6">The sequence shown here is derived from an EMBL/GenBank/DDBJ whole genome shotgun (WGS) entry which is preliminary data.</text>
</comment>
<feature type="domain" description="Rad50/SbcC-type AAA" evidence="5">
    <location>
        <begin position="6"/>
        <end position="213"/>
    </location>
</feature>
<dbReference type="AlphaFoldDB" id="A0A917JFL4"/>
<dbReference type="Proteomes" id="UP000622610">
    <property type="component" value="Unassembled WGS sequence"/>
</dbReference>
<name>A0A917JFL4_9ENTE</name>
<accession>A0A917JFL4</accession>
<feature type="coiled-coil region" evidence="4">
    <location>
        <begin position="400"/>
        <end position="492"/>
    </location>
</feature>
<feature type="coiled-coil region" evidence="4">
    <location>
        <begin position="284"/>
        <end position="362"/>
    </location>
</feature>
<evidence type="ECO:0000256" key="3">
    <source>
        <dbReference type="ARBA" id="ARBA00013368"/>
    </source>
</evidence>
<reference evidence="6" key="2">
    <citation type="submission" date="2020-09" db="EMBL/GenBank/DDBJ databases">
        <authorList>
            <person name="Sun Q."/>
            <person name="Sedlacek I."/>
        </authorList>
    </citation>
    <scope>NUCLEOTIDE SEQUENCE</scope>
    <source>
        <strain evidence="6">CCM 8433</strain>
    </source>
</reference>
<feature type="coiled-coil region" evidence="4">
    <location>
        <begin position="619"/>
        <end position="714"/>
    </location>
</feature>
<dbReference type="Pfam" id="PF13476">
    <property type="entry name" value="AAA_23"/>
    <property type="match status" value="1"/>
</dbReference>
<gene>
    <name evidence="6" type="primary">sbcC</name>
    <name evidence="6" type="ORF">GCM10011482_19940</name>
</gene>
<dbReference type="PANTHER" id="PTHR32114">
    <property type="entry name" value="ABC TRANSPORTER ABCH.3"/>
    <property type="match status" value="1"/>
</dbReference>
<dbReference type="GO" id="GO:0016887">
    <property type="term" value="F:ATP hydrolysis activity"/>
    <property type="evidence" value="ECO:0007669"/>
    <property type="project" value="InterPro"/>
</dbReference>
<evidence type="ECO:0000256" key="4">
    <source>
        <dbReference type="SAM" id="Coils"/>
    </source>
</evidence>
<comment type="similarity">
    <text evidence="1">Belongs to the SMC family. SbcC subfamily.</text>
</comment>
<keyword evidence="4" id="KW-0175">Coiled coil</keyword>
<evidence type="ECO:0000313" key="7">
    <source>
        <dbReference type="Proteomes" id="UP000622610"/>
    </source>
</evidence>
<keyword evidence="7" id="KW-1185">Reference proteome</keyword>
<proteinExistence type="inferred from homology"/>
<reference evidence="6" key="1">
    <citation type="journal article" date="2014" name="Int. J. Syst. Evol. Microbiol.">
        <title>Complete genome sequence of Corynebacterium casei LMG S-19264T (=DSM 44701T), isolated from a smear-ripened cheese.</title>
        <authorList>
            <consortium name="US DOE Joint Genome Institute (JGI-PGF)"/>
            <person name="Walter F."/>
            <person name="Albersmeier A."/>
            <person name="Kalinowski J."/>
            <person name="Ruckert C."/>
        </authorList>
    </citation>
    <scope>NUCLEOTIDE SEQUENCE</scope>
    <source>
        <strain evidence="6">CCM 8433</strain>
    </source>
</reference>
<comment type="subunit">
    <text evidence="2">Heterodimer of SbcC and SbcD.</text>
</comment>
<evidence type="ECO:0000256" key="2">
    <source>
        <dbReference type="ARBA" id="ARBA00011322"/>
    </source>
</evidence>
<organism evidence="6 7">
    <name type="scientific">Enterococcus alcedinis</name>
    <dbReference type="NCBI Taxonomy" id="1274384"/>
    <lineage>
        <taxon>Bacteria</taxon>
        <taxon>Bacillati</taxon>
        <taxon>Bacillota</taxon>
        <taxon>Bacilli</taxon>
        <taxon>Lactobacillales</taxon>
        <taxon>Enterococcaceae</taxon>
        <taxon>Enterococcus</taxon>
    </lineage>
</organism>
<protein>
    <recommendedName>
        <fullName evidence="3">Nuclease SbcCD subunit C</fullName>
    </recommendedName>
</protein>
<dbReference type="RefSeq" id="WP_188368171.1">
    <property type="nucleotide sequence ID" value="NZ_BMDT01000010.1"/>
</dbReference>
<evidence type="ECO:0000313" key="6">
    <source>
        <dbReference type="EMBL" id="GGI66340.1"/>
    </source>
</evidence>
<dbReference type="SUPFAM" id="SSF52540">
    <property type="entry name" value="P-loop containing nucleoside triphosphate hydrolases"/>
    <property type="match status" value="1"/>
</dbReference>
<dbReference type="Pfam" id="PF13558">
    <property type="entry name" value="SbcC_Walker_B"/>
    <property type="match status" value="1"/>
</dbReference>